<dbReference type="InterPro" id="IPR007484">
    <property type="entry name" value="Peptidase_M28"/>
</dbReference>
<dbReference type="InterPro" id="IPR040234">
    <property type="entry name" value="QC/QCL"/>
</dbReference>
<proteinExistence type="predicted"/>
<keyword evidence="1" id="KW-0808">Transferase</keyword>
<dbReference type="RefSeq" id="WP_092172885.1">
    <property type="nucleotide sequence ID" value="NZ_FNZH01000003.1"/>
</dbReference>
<dbReference type="STRING" id="1416801.SAMN05192553_10315"/>
<evidence type="ECO:0000313" key="5">
    <source>
        <dbReference type="Proteomes" id="UP000199403"/>
    </source>
</evidence>
<organism evidence="4 5">
    <name type="scientific">Cyclobacterium xiamenense</name>
    <dbReference type="NCBI Taxonomy" id="1297121"/>
    <lineage>
        <taxon>Bacteria</taxon>
        <taxon>Pseudomonadati</taxon>
        <taxon>Bacteroidota</taxon>
        <taxon>Cytophagia</taxon>
        <taxon>Cytophagales</taxon>
        <taxon>Cyclobacteriaceae</taxon>
        <taxon>Cyclobacterium</taxon>
    </lineage>
</organism>
<evidence type="ECO:0000259" key="3">
    <source>
        <dbReference type="Pfam" id="PF04389"/>
    </source>
</evidence>
<dbReference type="GO" id="GO:0008270">
    <property type="term" value="F:zinc ion binding"/>
    <property type="evidence" value="ECO:0007669"/>
    <property type="project" value="TreeGrafter"/>
</dbReference>
<sequence>MKNSTRLVLLILLLWSCGDRQVTEETSTTEFTAKAYPPFNADSAYAFIEQQVAFGPRVPNTPAHRETGDWLVEKLEGYGFSVTEQEFTAQAYDGKNLELTNIIGSYRPEATKRILLAAHWDTRRIADKDTERIDEPIDGANDGGSGVGVLLEIARVLHTDSLQPAVGVDIVFFDGEDDGEPEHQNFRDTSQIWWCLGSQHWSKNPHQKGYTAYYGILLDMVGGRNARFYKEGYSMQYAKNLVDRVWNYAHRLGHGDFFPMRRSEAITDDHLFVNQDANIPMINIIEYSPDFGFSHYHHTHDDSMELIDKKTLSVVGQTVLFTLYQED</sequence>
<name>A0A1H6XJF6_9BACT</name>
<keyword evidence="2" id="KW-0012">Acyltransferase</keyword>
<protein>
    <submittedName>
        <fullName evidence="4">Peptidase family M28</fullName>
    </submittedName>
</protein>
<feature type="domain" description="Peptidase M28" evidence="3">
    <location>
        <begin position="101"/>
        <end position="320"/>
    </location>
</feature>
<dbReference type="SUPFAM" id="SSF53187">
    <property type="entry name" value="Zn-dependent exopeptidases"/>
    <property type="match status" value="1"/>
</dbReference>
<keyword evidence="5" id="KW-1185">Reference proteome</keyword>
<dbReference type="EMBL" id="FNZH01000003">
    <property type="protein sequence ID" value="SEJ28286.1"/>
    <property type="molecule type" value="Genomic_DNA"/>
</dbReference>
<dbReference type="Proteomes" id="UP000199403">
    <property type="component" value="Unassembled WGS sequence"/>
</dbReference>
<evidence type="ECO:0000256" key="1">
    <source>
        <dbReference type="ARBA" id="ARBA00022679"/>
    </source>
</evidence>
<evidence type="ECO:0000313" key="4">
    <source>
        <dbReference type="EMBL" id="SEJ28286.1"/>
    </source>
</evidence>
<dbReference type="Pfam" id="PF04389">
    <property type="entry name" value="Peptidase_M28"/>
    <property type="match status" value="1"/>
</dbReference>
<dbReference type="AlphaFoldDB" id="A0A1H6XJF6"/>
<gene>
    <name evidence="4" type="ORF">SAMN05192553_10315</name>
</gene>
<accession>A0A1H6XJF6</accession>
<dbReference type="PANTHER" id="PTHR12283">
    <property type="entry name" value="GLUTAMINYL-PEPTIDE CYCLOTRANSFERASE"/>
    <property type="match status" value="1"/>
</dbReference>
<dbReference type="OrthoDB" id="9773494at2"/>
<reference evidence="5" key="1">
    <citation type="submission" date="2016-10" db="EMBL/GenBank/DDBJ databases">
        <authorList>
            <person name="Varghese N."/>
            <person name="Submissions S."/>
        </authorList>
    </citation>
    <scope>NUCLEOTIDE SEQUENCE [LARGE SCALE GENOMIC DNA]</scope>
    <source>
        <strain evidence="5">IBRC-M 10761</strain>
    </source>
</reference>
<dbReference type="GO" id="GO:0016603">
    <property type="term" value="F:glutaminyl-peptide cyclotransferase activity"/>
    <property type="evidence" value="ECO:0007669"/>
    <property type="project" value="TreeGrafter"/>
</dbReference>
<evidence type="ECO:0000256" key="2">
    <source>
        <dbReference type="ARBA" id="ARBA00023315"/>
    </source>
</evidence>
<dbReference type="PANTHER" id="PTHR12283:SF6">
    <property type="entry name" value="GLUTAMINYL-PEPTIDE CYCLOTRANSFERASE-RELATED"/>
    <property type="match status" value="1"/>
</dbReference>
<dbReference type="Gene3D" id="3.40.630.10">
    <property type="entry name" value="Zn peptidases"/>
    <property type="match status" value="1"/>
</dbReference>